<sequence>MYRWIIILKQVCIYKDAVLIYKRSYGKIIPQEIIKTLIKDFYKEEIGSVHYRNYEKYRISYIIEKDFKVLFIFVNNKDDDSIFIQKELIRCKVEFFNLFKNILDDPAEKINLTSFEPIIDSIQNRFPPIIAFIGYHGVGKTSIIDLLRTKEIPIQHEPKISGDIATLKIGRFYILLRDFTGQEDIGFLWNNFVKGSDAVIIVTDSNFSSVKRCKYFLKVINEEAPSANITTLVNKQDLINILKTSEIENILGVKTYPVTATTREKLIEITLEILDIKEEVSPILELLNKRQLLINEFGYAVNNINLEKAALVYQKLIDICAELGDNPSEMKFYRRYHEITNKLRSTNHIKEEFTSEISGLENEDSPVRISSLEGLLKKLLSNYMIKVEGVISVVVSDRDGFVISLQSKKDSGDESVLGAIAATVDSFIERIKKEFGRESSFFNITTIHDKKFAYCSMGSKSILLTISELLTSDTELRVFSEHIAGKVELLLEGNINVSLEIPEIIKSLSKTKDGKIPTGTFALKLILTGDYGVGKTSLNLRFVQNIFKESYRSTVGVDISQKIMYLSENSKLKFIIWDIGGQIERMAQHRSRFYGGANAAFIVVDRTRPKSLNNVEKWYGEIRRFIDKSVIIILIGNKSDLEDEIDVSEGDLKKIADLHGFKYILTSAKTGENVNEAFRYIAYRFLESV</sequence>
<dbReference type="PROSITE" id="PS51419">
    <property type="entry name" value="RAB"/>
    <property type="match status" value="1"/>
</dbReference>
<dbReference type="Gene3D" id="3.40.50.300">
    <property type="entry name" value="P-loop containing nucleotide triphosphate hydrolases"/>
    <property type="match status" value="2"/>
</dbReference>
<dbReference type="InterPro" id="IPR005225">
    <property type="entry name" value="Small_GTP-bd"/>
</dbReference>
<dbReference type="GO" id="GO:0003924">
    <property type="term" value="F:GTPase activity"/>
    <property type="evidence" value="ECO:0007669"/>
    <property type="project" value="InterPro"/>
</dbReference>
<reference evidence="3" key="1">
    <citation type="journal article" date="2015" name="Nature">
        <title>Complex archaea that bridge the gap between prokaryotes and eukaryotes.</title>
        <authorList>
            <person name="Spang A."/>
            <person name="Saw J.H."/>
            <person name="Jorgensen S.L."/>
            <person name="Zaremba-Niedzwiedzka K."/>
            <person name="Martijn J."/>
            <person name="Lind A.E."/>
            <person name="van Eijk R."/>
            <person name="Schleper C."/>
            <person name="Guy L."/>
            <person name="Ettema T.J."/>
        </authorList>
    </citation>
    <scope>NUCLEOTIDE SEQUENCE</scope>
</reference>
<dbReference type="InterPro" id="IPR006689">
    <property type="entry name" value="Small_GTPase_ARF/SAR"/>
</dbReference>
<organism evidence="3">
    <name type="scientific">marine sediment metagenome</name>
    <dbReference type="NCBI Taxonomy" id="412755"/>
    <lineage>
        <taxon>unclassified sequences</taxon>
        <taxon>metagenomes</taxon>
        <taxon>ecological metagenomes</taxon>
    </lineage>
</organism>
<dbReference type="EMBL" id="LAZR01070324">
    <property type="protein sequence ID" value="KKK42502.1"/>
    <property type="molecule type" value="Genomic_DNA"/>
</dbReference>
<dbReference type="CDD" id="cd00154">
    <property type="entry name" value="Rab"/>
    <property type="match status" value="1"/>
</dbReference>
<dbReference type="Pfam" id="PF00071">
    <property type="entry name" value="Ras"/>
    <property type="match status" value="1"/>
</dbReference>
<dbReference type="FunFam" id="3.40.50.300:FF:001447">
    <property type="entry name" value="Ras-related protein Rab-1B"/>
    <property type="match status" value="1"/>
</dbReference>
<dbReference type="SUPFAM" id="SSF52540">
    <property type="entry name" value="P-loop containing nucleoside triphosphate hydrolases"/>
    <property type="match status" value="2"/>
</dbReference>
<dbReference type="InterPro" id="IPR001806">
    <property type="entry name" value="Small_GTPase"/>
</dbReference>
<dbReference type="SUPFAM" id="SSF64356">
    <property type="entry name" value="SNARE-like"/>
    <property type="match status" value="1"/>
</dbReference>
<keyword evidence="2" id="KW-0342">GTP-binding</keyword>
<dbReference type="GO" id="GO:0005525">
    <property type="term" value="F:GTP binding"/>
    <property type="evidence" value="ECO:0007669"/>
    <property type="project" value="UniProtKB-KW"/>
</dbReference>
<dbReference type="NCBIfam" id="TIGR00231">
    <property type="entry name" value="small_GTP"/>
    <property type="match status" value="1"/>
</dbReference>
<proteinExistence type="predicted"/>
<dbReference type="InterPro" id="IPR050227">
    <property type="entry name" value="Rab"/>
</dbReference>
<dbReference type="SUPFAM" id="SSF103196">
    <property type="entry name" value="Roadblock/LC7 domain"/>
    <property type="match status" value="1"/>
</dbReference>
<comment type="caution">
    <text evidence="3">The sequence shown here is derived from an EMBL/GenBank/DDBJ whole genome shotgun (WGS) entry which is preliminary data.</text>
</comment>
<name>A0A0F8VDR6_9ZZZZ</name>
<evidence type="ECO:0000256" key="1">
    <source>
        <dbReference type="ARBA" id="ARBA00022741"/>
    </source>
</evidence>
<dbReference type="Gene3D" id="3.30.450.30">
    <property type="entry name" value="Dynein light chain 2a, cytoplasmic"/>
    <property type="match status" value="1"/>
</dbReference>
<dbReference type="SMART" id="SM00174">
    <property type="entry name" value="RHO"/>
    <property type="match status" value="1"/>
</dbReference>
<gene>
    <name evidence="3" type="ORF">LCGC14_1648170</name>
</gene>
<accession>A0A0F8VDR6</accession>
<dbReference type="SMART" id="SM00173">
    <property type="entry name" value="RAS"/>
    <property type="match status" value="1"/>
</dbReference>
<dbReference type="InterPro" id="IPR027417">
    <property type="entry name" value="P-loop_NTPase"/>
</dbReference>
<dbReference type="AlphaFoldDB" id="A0A0F8VDR6"/>
<dbReference type="SMART" id="SM00177">
    <property type="entry name" value="ARF"/>
    <property type="match status" value="1"/>
</dbReference>
<protein>
    <submittedName>
        <fullName evidence="3">Uncharacterized protein</fullName>
    </submittedName>
</protein>
<dbReference type="PANTHER" id="PTHR47977">
    <property type="entry name" value="RAS-RELATED PROTEIN RAB"/>
    <property type="match status" value="1"/>
</dbReference>
<dbReference type="SMART" id="SM00175">
    <property type="entry name" value="RAB"/>
    <property type="match status" value="1"/>
</dbReference>
<keyword evidence="1" id="KW-0547">Nucleotide-binding</keyword>
<dbReference type="PRINTS" id="PR00449">
    <property type="entry name" value="RASTRNSFRMNG"/>
</dbReference>
<dbReference type="Gene3D" id="3.30.450.60">
    <property type="match status" value="1"/>
</dbReference>
<dbReference type="InterPro" id="IPR011012">
    <property type="entry name" value="Longin-like_dom_sf"/>
</dbReference>
<evidence type="ECO:0000313" key="3">
    <source>
        <dbReference type="EMBL" id="KKK42502.1"/>
    </source>
</evidence>
<evidence type="ECO:0000256" key="2">
    <source>
        <dbReference type="ARBA" id="ARBA00023134"/>
    </source>
</evidence>
<dbReference type="Pfam" id="PF00025">
    <property type="entry name" value="Arf"/>
    <property type="match status" value="1"/>
</dbReference>